<dbReference type="InterPro" id="IPR032675">
    <property type="entry name" value="LRR_dom_sf"/>
</dbReference>
<dbReference type="Pfam" id="PF18052">
    <property type="entry name" value="Rx_N"/>
    <property type="match status" value="1"/>
</dbReference>
<dbReference type="PANTHER" id="PTHR36766">
    <property type="entry name" value="PLANT BROAD-SPECTRUM MILDEW RESISTANCE PROTEIN RPW8"/>
    <property type="match status" value="1"/>
</dbReference>
<accession>A0AAD7L2L5</accession>
<dbReference type="PANTHER" id="PTHR36766:SF40">
    <property type="entry name" value="DISEASE RESISTANCE PROTEIN RGA3"/>
    <property type="match status" value="1"/>
</dbReference>
<dbReference type="InterPro" id="IPR058922">
    <property type="entry name" value="WHD_DRP"/>
</dbReference>
<feature type="domain" description="Disease resistance N-terminal" evidence="9">
    <location>
        <begin position="10"/>
        <end position="97"/>
    </location>
</feature>
<evidence type="ECO:0000259" key="9">
    <source>
        <dbReference type="Pfam" id="PF18052"/>
    </source>
</evidence>
<dbReference type="FunFam" id="1.10.10.10:FF:000322">
    <property type="entry name" value="Probable disease resistance protein At1g63360"/>
    <property type="match status" value="1"/>
</dbReference>
<dbReference type="SUPFAM" id="SSF52540">
    <property type="entry name" value="P-loop containing nucleoside triphosphate hydrolases"/>
    <property type="match status" value="1"/>
</dbReference>
<keyword evidence="5" id="KW-0067">ATP-binding</keyword>
<dbReference type="Gene3D" id="1.10.10.10">
    <property type="entry name" value="Winged helix-like DNA-binding domain superfamily/Winged helix DNA-binding domain"/>
    <property type="match status" value="1"/>
</dbReference>
<dbReference type="InterPro" id="IPR027417">
    <property type="entry name" value="P-loop_NTPase"/>
</dbReference>
<evidence type="ECO:0000259" key="11">
    <source>
        <dbReference type="Pfam" id="PF25019"/>
    </source>
</evidence>
<keyword evidence="13" id="KW-1185">Reference proteome</keyword>
<dbReference type="InterPro" id="IPR002182">
    <property type="entry name" value="NB-ARC"/>
</dbReference>
<keyword evidence="2" id="KW-0677">Repeat</keyword>
<dbReference type="Gene3D" id="3.80.10.10">
    <property type="entry name" value="Ribonuclease Inhibitor"/>
    <property type="match status" value="2"/>
</dbReference>
<sequence length="1156" mass="131458">MAGALVGGAFLSAFLQVAFDRLASPKILDYFQVRKLNASLLKKLEITLISINAVIDDAEEKQIRNPNVKRWVDELKEAVFAAEDLLDEIETEISIQELEAELHDTSSKVPNLSTAMASASVNLFDKEIESRIERVLGDLKHLAKQKDVLGLMKDGFGVGGKQSQRVPSTSLVDDTRVCGRNEDKEAIMKLLLSDNGNGSCLSVVSIVAMGGMGKTTLAQLVYNDGRVTDHFDIKSWIYVSDEFDVINLTKKFLQALVVPAHDSEDLNILQLKLKEKLIDKKFLLVLDDVWDEKSDTWERLLLPLIHGTPGSKVLATTRSERVAEVMHSISKHPLRQLGGEEGWELFCRHAFDGRDSDVNPDLEAIEKEWNMILRSNIWDFNDAESNIIPALRLSYHYLPSHLKRCFSYCSIFPKGSIFSENKLILFWMAEGLLQHSKQNKRMEEVGEEYFRDLVARSFFQKLHSDFVMHDLIIDLATSISGEFCYKLEKDIKNIPKRTRHLWISTHIFDTWTIFDASHNYQYSNLRTFMLQGWGKRNSRLISQANKLLHDLTPRLKHLRVLSLLGSIATELSDSIGNLTQLRYLDLSFTMIEKLPDSICKLYNLQTFMLVFCENFLGELPKDMHKLVNLRHFDFDCTYIKETPLHLRRLKHLRTLTCFEVGKCSGSDVKQLGQLNQLGGSLTIAGLQNVIDPTDGIEANLKEKEYIEELRLEWSRKDEDDEDSIQDRSVLESLQPHKKLKKLSVFNYVGTRFPEWVGDCYNSLPRIVSLELGNCKYCLSVPPLGQLPFLKQLGMYGLDALKTIGPEFYFYSRSDDSLSNSVTPQPFRSLEILRIEDMKSWEEWCCFIEGGNEAAVGFFPCLKELVIGNCPRLKQHLPPQLPSLEKLQIHGCQQLVASLPRAPNMVRLELKECEEMSLIDVPSFPILGEVSIDGCNSLSSLSLDLFPMLSRLELINCQNFEFLLSDSSVSSESGSERQRYSTPSLSMLKIGRCPKFVSFSQELRGLSFKFNAPKLHRLVLVQLENLKSLPEDVPNLISLEIMMCPKIVVESFPEEGLLPINLMLLNLGGYPNIRTVNYRALLHLKSLTYLAICDCPNFSFECLSDEEGLPKSLSNLYISGNCPLLKQRCQKENGQDWHKIAHISYITVNGIEITERP</sequence>
<evidence type="ECO:0000256" key="5">
    <source>
        <dbReference type="ARBA" id="ARBA00022840"/>
    </source>
</evidence>
<feature type="domain" description="Disease resistance protein winged helix" evidence="10">
    <location>
        <begin position="411"/>
        <end position="476"/>
    </location>
</feature>
<reference evidence="12" key="1">
    <citation type="journal article" date="2023" name="Science">
        <title>Elucidation of the pathway for biosynthesis of saponin adjuvants from the soapbark tree.</title>
        <authorList>
            <person name="Reed J."/>
            <person name="Orme A."/>
            <person name="El-Demerdash A."/>
            <person name="Owen C."/>
            <person name="Martin L.B.B."/>
            <person name="Misra R.C."/>
            <person name="Kikuchi S."/>
            <person name="Rejzek M."/>
            <person name="Martin A.C."/>
            <person name="Harkess A."/>
            <person name="Leebens-Mack J."/>
            <person name="Louveau T."/>
            <person name="Stephenson M.J."/>
            <person name="Osbourn A."/>
        </authorList>
    </citation>
    <scope>NUCLEOTIDE SEQUENCE</scope>
    <source>
        <strain evidence="12">S10</strain>
    </source>
</reference>
<organism evidence="12 13">
    <name type="scientific">Quillaja saponaria</name>
    <name type="common">Soap bark tree</name>
    <dbReference type="NCBI Taxonomy" id="32244"/>
    <lineage>
        <taxon>Eukaryota</taxon>
        <taxon>Viridiplantae</taxon>
        <taxon>Streptophyta</taxon>
        <taxon>Embryophyta</taxon>
        <taxon>Tracheophyta</taxon>
        <taxon>Spermatophyta</taxon>
        <taxon>Magnoliopsida</taxon>
        <taxon>eudicotyledons</taxon>
        <taxon>Gunneridae</taxon>
        <taxon>Pentapetalae</taxon>
        <taxon>rosids</taxon>
        <taxon>fabids</taxon>
        <taxon>Fabales</taxon>
        <taxon>Quillajaceae</taxon>
        <taxon>Quillaja</taxon>
    </lineage>
</organism>
<evidence type="ECO:0000256" key="6">
    <source>
        <dbReference type="SAM" id="Coils"/>
    </source>
</evidence>
<keyword evidence="6" id="KW-0175">Coiled coil</keyword>
<dbReference type="Pfam" id="PF23559">
    <property type="entry name" value="WHD_DRP"/>
    <property type="match status" value="1"/>
</dbReference>
<dbReference type="SUPFAM" id="SSF52047">
    <property type="entry name" value="RNI-like"/>
    <property type="match status" value="1"/>
</dbReference>
<evidence type="ECO:0000256" key="2">
    <source>
        <dbReference type="ARBA" id="ARBA00022737"/>
    </source>
</evidence>
<dbReference type="GO" id="GO:0043531">
    <property type="term" value="F:ADP binding"/>
    <property type="evidence" value="ECO:0007669"/>
    <property type="project" value="InterPro"/>
</dbReference>
<evidence type="ECO:0000313" key="12">
    <source>
        <dbReference type="EMBL" id="KAJ7949375.1"/>
    </source>
</evidence>
<evidence type="ECO:0000259" key="8">
    <source>
        <dbReference type="Pfam" id="PF00931"/>
    </source>
</evidence>
<gene>
    <name evidence="12" type="ORF">O6P43_029716</name>
</gene>
<dbReference type="InterPro" id="IPR041118">
    <property type="entry name" value="Rx_N"/>
</dbReference>
<keyword evidence="7" id="KW-0732">Signal</keyword>
<feature type="domain" description="R13L1/DRL21-like LRR repeat region" evidence="11">
    <location>
        <begin position="669"/>
        <end position="794"/>
    </location>
</feature>
<dbReference type="AlphaFoldDB" id="A0AAD7L2L5"/>
<dbReference type="Proteomes" id="UP001163823">
    <property type="component" value="Chromosome 12"/>
</dbReference>
<feature type="domain" description="NB-ARC" evidence="8">
    <location>
        <begin position="182"/>
        <end position="354"/>
    </location>
</feature>
<feature type="coiled-coil region" evidence="6">
    <location>
        <begin position="41"/>
        <end position="92"/>
    </location>
</feature>
<dbReference type="Gene3D" id="3.40.50.300">
    <property type="entry name" value="P-loop containing nucleotide triphosphate hydrolases"/>
    <property type="match status" value="1"/>
</dbReference>
<evidence type="ECO:0000256" key="4">
    <source>
        <dbReference type="ARBA" id="ARBA00022821"/>
    </source>
</evidence>
<dbReference type="InterPro" id="IPR056789">
    <property type="entry name" value="LRR_R13L1-DRL21"/>
</dbReference>
<comment type="caution">
    <text evidence="12">The sequence shown here is derived from an EMBL/GenBank/DDBJ whole genome shotgun (WGS) entry which is preliminary data.</text>
</comment>
<dbReference type="Pfam" id="PF00931">
    <property type="entry name" value="NB-ARC"/>
    <property type="match status" value="1"/>
</dbReference>
<keyword evidence="4" id="KW-0611">Plant defense</keyword>
<dbReference type="Gene3D" id="1.20.5.4130">
    <property type="match status" value="1"/>
</dbReference>
<dbReference type="KEGG" id="qsa:O6P43_029716"/>
<keyword evidence="3" id="KW-0547">Nucleotide-binding</keyword>
<evidence type="ECO:0000313" key="13">
    <source>
        <dbReference type="Proteomes" id="UP001163823"/>
    </source>
</evidence>
<proteinExistence type="predicted"/>
<protein>
    <submittedName>
        <fullName evidence="12">Disease resistance protein</fullName>
    </submittedName>
</protein>
<dbReference type="Pfam" id="PF25019">
    <property type="entry name" value="LRR_R13L1-DRL21"/>
    <property type="match status" value="1"/>
</dbReference>
<dbReference type="GO" id="GO:0005524">
    <property type="term" value="F:ATP binding"/>
    <property type="evidence" value="ECO:0007669"/>
    <property type="project" value="UniProtKB-KW"/>
</dbReference>
<feature type="signal peptide" evidence="7">
    <location>
        <begin position="1"/>
        <end position="20"/>
    </location>
</feature>
<dbReference type="SUPFAM" id="SSF52058">
    <property type="entry name" value="L domain-like"/>
    <property type="match status" value="1"/>
</dbReference>
<feature type="chain" id="PRO_5042212928" evidence="7">
    <location>
        <begin position="21"/>
        <end position="1156"/>
    </location>
</feature>
<dbReference type="PRINTS" id="PR00364">
    <property type="entry name" value="DISEASERSIST"/>
</dbReference>
<name>A0AAD7L2L5_QUISA</name>
<evidence type="ECO:0000256" key="3">
    <source>
        <dbReference type="ARBA" id="ARBA00022741"/>
    </source>
</evidence>
<keyword evidence="1" id="KW-0433">Leucine-rich repeat</keyword>
<dbReference type="GO" id="GO:0006952">
    <property type="term" value="P:defense response"/>
    <property type="evidence" value="ECO:0007669"/>
    <property type="project" value="UniProtKB-KW"/>
</dbReference>
<evidence type="ECO:0000256" key="7">
    <source>
        <dbReference type="SAM" id="SignalP"/>
    </source>
</evidence>
<dbReference type="EMBL" id="JARAOO010000012">
    <property type="protein sequence ID" value="KAJ7949375.1"/>
    <property type="molecule type" value="Genomic_DNA"/>
</dbReference>
<dbReference type="InterPro" id="IPR036388">
    <property type="entry name" value="WH-like_DNA-bd_sf"/>
</dbReference>
<evidence type="ECO:0000259" key="10">
    <source>
        <dbReference type="Pfam" id="PF23559"/>
    </source>
</evidence>
<dbReference type="GO" id="GO:0051707">
    <property type="term" value="P:response to other organism"/>
    <property type="evidence" value="ECO:0007669"/>
    <property type="project" value="UniProtKB-ARBA"/>
</dbReference>
<evidence type="ECO:0000256" key="1">
    <source>
        <dbReference type="ARBA" id="ARBA00022614"/>
    </source>
</evidence>